<protein>
    <submittedName>
        <fullName evidence="2">Uncharacterized protein</fullName>
    </submittedName>
</protein>
<evidence type="ECO:0000313" key="3">
    <source>
        <dbReference type="Proteomes" id="UP001177258"/>
    </source>
</evidence>
<evidence type="ECO:0000313" key="2">
    <source>
        <dbReference type="EMBL" id="MDP2539002.1"/>
    </source>
</evidence>
<sequence length="251" mass="28500">MLEHVKSLAQLSKVGTEIKNITEFNATLPILLKVLSKAKNGEFLLKMGNTTITTKSQKELLVGQKYWANMSKSSVGAIILSNLVRPPKMLEMIEKSPLKFSIQDLDKIFKESKLESFGEYKDFLLDKLLLAQNRSEFLNLGNLLLSLHNEVVSLVISDEHKDGLVQVKKSKNKKQSLEFYALYPHLGALNGRVYLLEDGVGLEIWVLYESVKKILEANKDKLKGFQSIAIYQEKDIRPLFEFEEGVLDIRA</sequence>
<keyword evidence="4" id="KW-1185">Reference proteome</keyword>
<dbReference type="EMBL" id="JAUYZK010000005">
    <property type="protein sequence ID" value="MDP2539002.1"/>
    <property type="molecule type" value="Genomic_DNA"/>
</dbReference>
<reference evidence="2 4" key="1">
    <citation type="submission" date="2023-07" db="EMBL/GenBank/DDBJ databases">
        <title>Unpublished Manusciprt.</title>
        <authorList>
            <person name="Aydin F."/>
            <person name="Tarhane S."/>
            <person name="Saticioglu I.B."/>
            <person name="Karakaya E."/>
            <person name="Abay S."/>
            <person name="Guran O."/>
            <person name="Bozkurt E."/>
            <person name="Uzum N."/>
            <person name="Olgun K."/>
            <person name="Jablonski D."/>
        </authorList>
    </citation>
    <scope>NUCLEOTIDE SEQUENCE</scope>
    <source>
        <strain evidence="4">faydin-H75</strain>
        <strain evidence="2">Faydin-H76</strain>
    </source>
</reference>
<dbReference type="Proteomes" id="UP001177258">
    <property type="component" value="Unassembled WGS sequence"/>
</dbReference>
<evidence type="ECO:0000313" key="4">
    <source>
        <dbReference type="Proteomes" id="UP001240777"/>
    </source>
</evidence>
<gene>
    <name evidence="1" type="ORF">Q5I04_03680</name>
    <name evidence="2" type="ORF">Q5I06_04325</name>
</gene>
<comment type="caution">
    <text evidence="2">The sequence shown here is derived from an EMBL/GenBank/DDBJ whole genome shotgun (WGS) entry which is preliminary data.</text>
</comment>
<dbReference type="Proteomes" id="UP001240777">
    <property type="component" value="Unassembled WGS sequence"/>
</dbReference>
<name>A0AA90T9L8_9HELI</name>
<organism evidence="2 3">
    <name type="scientific">Helicobacter cappadocius</name>
    <dbReference type="NCBI Taxonomy" id="3063998"/>
    <lineage>
        <taxon>Bacteria</taxon>
        <taxon>Pseudomonadati</taxon>
        <taxon>Campylobacterota</taxon>
        <taxon>Epsilonproteobacteria</taxon>
        <taxon>Campylobacterales</taxon>
        <taxon>Helicobacteraceae</taxon>
        <taxon>Helicobacter</taxon>
    </lineage>
</organism>
<dbReference type="AlphaFoldDB" id="A0AA90T9L8"/>
<evidence type="ECO:0000313" key="1">
    <source>
        <dbReference type="EMBL" id="MDO7253009.1"/>
    </source>
</evidence>
<accession>A0AA90T9L8</accession>
<dbReference type="EMBL" id="JAUPEV010000004">
    <property type="protein sequence ID" value="MDO7253009.1"/>
    <property type="molecule type" value="Genomic_DNA"/>
</dbReference>
<proteinExistence type="predicted"/>
<reference evidence="1" key="2">
    <citation type="submission" date="2023-07" db="EMBL/GenBank/DDBJ databases">
        <authorList>
            <person name="Aydin F."/>
            <person name="Tarhane S."/>
            <person name="Saticioglu I.B."/>
            <person name="Karakaya E."/>
            <person name="Abay S."/>
            <person name="Guran O."/>
            <person name="Bozkurt E."/>
            <person name="Uzum N."/>
            <person name="Olgun K."/>
            <person name="Jablonski D."/>
        </authorList>
    </citation>
    <scope>NUCLEOTIDE SEQUENCE</scope>
    <source>
        <strain evidence="1">Faydin-H75</strain>
    </source>
</reference>
<dbReference type="RefSeq" id="WP_305516851.1">
    <property type="nucleotide sequence ID" value="NZ_JAUPEV010000004.1"/>
</dbReference>
<reference evidence="1 3" key="3">
    <citation type="journal article" date="2024" name="Syst. Appl. Microbiol.">
        <title>Helicobacter cappadocius sp. nov., from lizards: The first psychrotrophic Helicobacter species.</title>
        <authorList>
            <person name="Aydin F."/>
            <person name="Tarhane S."/>
            <person name="Karakaya E."/>
            <person name="Abay S."/>
            <person name="Kayman T."/>
            <person name="Guran O."/>
            <person name="Bozkurt E."/>
            <person name="Uzum N."/>
            <person name="Avci A."/>
            <person name="Olgun K."/>
            <person name="Jablonski D."/>
            <person name="Guran C."/>
            <person name="Burcin Saticioglu I."/>
        </authorList>
    </citation>
    <scope>NUCLEOTIDE SEQUENCE [LARGE SCALE GENOMIC DNA]</scope>
    <source>
        <strain evidence="1">Faydin-H75</strain>
        <strain evidence="3">faydin-H76</strain>
    </source>
</reference>